<feature type="compositionally biased region" description="Polar residues" evidence="1">
    <location>
        <begin position="89"/>
        <end position="104"/>
    </location>
</feature>
<evidence type="ECO:0000313" key="2">
    <source>
        <dbReference type="EMBL" id="KAK9102089.1"/>
    </source>
</evidence>
<dbReference type="EMBL" id="JBBNAE010000008">
    <property type="protein sequence ID" value="KAK9102089.1"/>
    <property type="molecule type" value="Genomic_DNA"/>
</dbReference>
<organism evidence="2 3">
    <name type="scientific">Stephania japonica</name>
    <dbReference type="NCBI Taxonomy" id="461633"/>
    <lineage>
        <taxon>Eukaryota</taxon>
        <taxon>Viridiplantae</taxon>
        <taxon>Streptophyta</taxon>
        <taxon>Embryophyta</taxon>
        <taxon>Tracheophyta</taxon>
        <taxon>Spermatophyta</taxon>
        <taxon>Magnoliopsida</taxon>
        <taxon>Ranunculales</taxon>
        <taxon>Menispermaceae</taxon>
        <taxon>Menispermoideae</taxon>
        <taxon>Cissampelideae</taxon>
        <taxon>Stephania</taxon>
    </lineage>
</organism>
<name>A0AAP0HZM6_9MAGN</name>
<sequence>MTILSSLKLRANNWRRSCLCAPTTHPGSFRCSLHRNPPCRFGAHHDEMNPKKATNLLKEFLRQTIKPSSHDLHRRRDFRPKPTRFCLMNNGSSSSTTNRALAVS</sequence>
<dbReference type="Proteomes" id="UP001417504">
    <property type="component" value="Unassembled WGS sequence"/>
</dbReference>
<protein>
    <submittedName>
        <fullName evidence="2">Uncharacterized protein</fullName>
    </submittedName>
</protein>
<accession>A0AAP0HZM6</accession>
<gene>
    <name evidence="2" type="ORF">Sjap_019343</name>
</gene>
<dbReference type="PANTHER" id="PTHR33132">
    <property type="entry name" value="OSJNBB0118P14.9 PROTEIN"/>
    <property type="match status" value="1"/>
</dbReference>
<feature type="region of interest" description="Disordered" evidence="1">
    <location>
        <begin position="82"/>
        <end position="104"/>
    </location>
</feature>
<dbReference type="AlphaFoldDB" id="A0AAP0HZM6"/>
<evidence type="ECO:0000256" key="1">
    <source>
        <dbReference type="SAM" id="MobiDB-lite"/>
    </source>
</evidence>
<comment type="caution">
    <text evidence="2">The sequence shown here is derived from an EMBL/GenBank/DDBJ whole genome shotgun (WGS) entry which is preliminary data.</text>
</comment>
<evidence type="ECO:0000313" key="3">
    <source>
        <dbReference type="Proteomes" id="UP001417504"/>
    </source>
</evidence>
<keyword evidence="3" id="KW-1185">Reference proteome</keyword>
<reference evidence="2 3" key="1">
    <citation type="submission" date="2024-01" db="EMBL/GenBank/DDBJ databases">
        <title>Genome assemblies of Stephania.</title>
        <authorList>
            <person name="Yang L."/>
        </authorList>
    </citation>
    <scope>NUCLEOTIDE SEQUENCE [LARGE SCALE GENOMIC DNA]</scope>
    <source>
        <strain evidence="2">QJT</strain>
        <tissue evidence="2">Leaf</tissue>
    </source>
</reference>
<dbReference type="PANTHER" id="PTHR33132:SF142">
    <property type="entry name" value="SERINE-RICH PROTEIN-LIKE PROTEIN"/>
    <property type="match status" value="1"/>
</dbReference>
<proteinExistence type="predicted"/>